<feature type="transmembrane region" description="Helical" evidence="5">
    <location>
        <begin position="41"/>
        <end position="62"/>
    </location>
</feature>
<dbReference type="GO" id="GO:0051968">
    <property type="term" value="P:positive regulation of synaptic transmission, glutamatergic"/>
    <property type="evidence" value="ECO:0007669"/>
    <property type="project" value="TreeGrafter"/>
</dbReference>
<feature type="transmembrane region" description="Helical" evidence="5">
    <location>
        <begin position="211"/>
        <end position="242"/>
    </location>
</feature>
<keyword evidence="4 5" id="KW-0472">Membrane</keyword>
<dbReference type="Pfam" id="PF13903">
    <property type="entry name" value="Claudin_2"/>
    <property type="match status" value="1"/>
</dbReference>
<dbReference type="PROSITE" id="PS01346">
    <property type="entry name" value="CLAUDIN"/>
    <property type="match status" value="1"/>
</dbReference>
<evidence type="ECO:0000256" key="4">
    <source>
        <dbReference type="ARBA" id="ARBA00023136"/>
    </source>
</evidence>
<keyword evidence="6" id="KW-1185">Reference proteome</keyword>
<dbReference type="InterPro" id="IPR004031">
    <property type="entry name" value="PMP22/EMP/MP20/Claudin"/>
</dbReference>
<dbReference type="GO" id="GO:0099590">
    <property type="term" value="P:neurotransmitter receptor internalization"/>
    <property type="evidence" value="ECO:0007669"/>
    <property type="project" value="TreeGrafter"/>
</dbReference>
<gene>
    <name evidence="7" type="primary">LOC105362118</name>
</gene>
<sequence>MSRLCCYWLCPYSDGRGESGSPSSGGSVDDEGGGSLSITSAISALLSFIVVAIAVSTGQWLLTEEKLPRLVQHLANASTEPDIKLTYSGLWRVCVAVGSNAEYECSTIDYFPQEEYSPDPSDSTMAIPYAVTKSAVFFLAATALLVIAEVCYLAGHLARPKPSLCVFIAGVILIISGLLMLVGMIMYISIFKAEVGSKLRPRSSFQGPPFVYRYGYSFLLYVSGFITTEFAGTTAIFLHISWQQLELIRECSKRKYQSRNACHLDNHHVHATTNNVYGSFHLCERHQKKYFCERETIDPHHHHRRHHHHHHHHHHLEYEEYLPTPPDCNHYHPGMTHDLTTETVSTIADVLHDEYALGMQHEFVTFDLSENLPPLPETVRNSGWKSNSFKKTTPV</sequence>
<dbReference type="GO" id="GO:0016247">
    <property type="term" value="F:channel regulator activity"/>
    <property type="evidence" value="ECO:0007669"/>
    <property type="project" value="TreeGrafter"/>
</dbReference>
<dbReference type="GO" id="GO:0098943">
    <property type="term" value="P:neurotransmitter receptor transport, postsynaptic endosome to lysosome"/>
    <property type="evidence" value="ECO:0007669"/>
    <property type="project" value="TreeGrafter"/>
</dbReference>
<evidence type="ECO:0000256" key="1">
    <source>
        <dbReference type="ARBA" id="ARBA00004141"/>
    </source>
</evidence>
<dbReference type="Proteomes" id="UP000695007">
    <property type="component" value="Unplaced"/>
</dbReference>
<protein>
    <submittedName>
        <fullName evidence="7">Voltage-dependent calcium channel gamma-3 subunit</fullName>
    </submittedName>
</protein>
<dbReference type="CTD" id="3564873"/>
<comment type="subcellular location">
    <subcellularLocation>
        <location evidence="1">Membrane</location>
        <topology evidence="1">Multi-pass membrane protein</topology>
    </subcellularLocation>
</comment>
<evidence type="ECO:0000313" key="6">
    <source>
        <dbReference type="Proteomes" id="UP000695007"/>
    </source>
</evidence>
<proteinExistence type="predicted"/>
<dbReference type="PANTHER" id="PTHR12107:SF0">
    <property type="entry name" value="STARGAZIN (MAMMALIAN CALCIUM CHANNEL) HOMOLOG"/>
    <property type="match status" value="1"/>
</dbReference>
<dbReference type="GO" id="GO:0019226">
    <property type="term" value="P:transmission of nerve impulse"/>
    <property type="evidence" value="ECO:0007669"/>
    <property type="project" value="TreeGrafter"/>
</dbReference>
<evidence type="ECO:0000256" key="2">
    <source>
        <dbReference type="ARBA" id="ARBA00022692"/>
    </source>
</evidence>
<dbReference type="Gene3D" id="1.20.140.150">
    <property type="match status" value="1"/>
</dbReference>
<dbReference type="GO" id="GO:0098839">
    <property type="term" value="C:postsynaptic density membrane"/>
    <property type="evidence" value="ECO:0007669"/>
    <property type="project" value="TreeGrafter"/>
</dbReference>
<dbReference type="GO" id="GO:0098970">
    <property type="term" value="P:postsynaptic neurotransmitter receptor diffusion trapping"/>
    <property type="evidence" value="ECO:0007669"/>
    <property type="project" value="TreeGrafter"/>
</dbReference>
<dbReference type="InterPro" id="IPR051072">
    <property type="entry name" value="CACNG_subunit"/>
</dbReference>
<dbReference type="RefSeq" id="XP_011497770.1">
    <property type="nucleotide sequence ID" value="XM_011499468.1"/>
</dbReference>
<dbReference type="GO" id="GO:0032281">
    <property type="term" value="C:AMPA glutamate receptor complex"/>
    <property type="evidence" value="ECO:0007669"/>
    <property type="project" value="TreeGrafter"/>
</dbReference>
<keyword evidence="3 5" id="KW-1133">Transmembrane helix</keyword>
<evidence type="ECO:0000256" key="3">
    <source>
        <dbReference type="ARBA" id="ARBA00022989"/>
    </source>
</evidence>
<dbReference type="PANTHER" id="PTHR12107">
    <property type="entry name" value="VOLTAGE-DEPENDENT CALCIUM CHANNEL GAMMA SUBUNIT"/>
    <property type="match status" value="1"/>
</dbReference>
<dbReference type="InterPro" id="IPR017974">
    <property type="entry name" value="Claudin_CS"/>
</dbReference>
<name>A0AAJ6YGT5_9HYME</name>
<dbReference type="GO" id="GO:0005245">
    <property type="term" value="F:voltage-gated calcium channel activity"/>
    <property type="evidence" value="ECO:0007669"/>
    <property type="project" value="TreeGrafter"/>
</dbReference>
<dbReference type="KEGG" id="csol:105362118"/>
<keyword evidence="2 5" id="KW-0812">Transmembrane</keyword>
<organism evidence="6 7">
    <name type="scientific">Ceratosolen solmsi marchali</name>
    <dbReference type="NCBI Taxonomy" id="326594"/>
    <lineage>
        <taxon>Eukaryota</taxon>
        <taxon>Metazoa</taxon>
        <taxon>Ecdysozoa</taxon>
        <taxon>Arthropoda</taxon>
        <taxon>Hexapoda</taxon>
        <taxon>Insecta</taxon>
        <taxon>Pterygota</taxon>
        <taxon>Neoptera</taxon>
        <taxon>Endopterygota</taxon>
        <taxon>Hymenoptera</taxon>
        <taxon>Apocrita</taxon>
        <taxon>Proctotrupomorpha</taxon>
        <taxon>Chalcidoidea</taxon>
        <taxon>Agaonidae</taxon>
        <taxon>Agaoninae</taxon>
        <taxon>Ceratosolen</taxon>
    </lineage>
</organism>
<reference evidence="7" key="1">
    <citation type="submission" date="2025-08" db="UniProtKB">
        <authorList>
            <consortium name="RefSeq"/>
        </authorList>
    </citation>
    <scope>IDENTIFICATION</scope>
</reference>
<dbReference type="GeneID" id="105362118"/>
<evidence type="ECO:0000313" key="7">
    <source>
        <dbReference type="RefSeq" id="XP_011497770.1"/>
    </source>
</evidence>
<dbReference type="AlphaFoldDB" id="A0AAJ6YGT5"/>
<evidence type="ECO:0000256" key="5">
    <source>
        <dbReference type="SAM" id="Phobius"/>
    </source>
</evidence>
<feature type="transmembrane region" description="Helical" evidence="5">
    <location>
        <begin position="135"/>
        <end position="155"/>
    </location>
</feature>
<accession>A0AAJ6YGT5</accession>
<feature type="transmembrane region" description="Helical" evidence="5">
    <location>
        <begin position="167"/>
        <end position="190"/>
    </location>
</feature>